<protein>
    <recommendedName>
        <fullName evidence="4">ABC transporter substrate-binding protein</fullName>
    </recommendedName>
</protein>
<reference evidence="2 3" key="1">
    <citation type="submission" date="2018-03" db="EMBL/GenBank/DDBJ databases">
        <title>Chitinolytic properties of Streptosporangium nondiastaticum TBG75A20.</title>
        <authorList>
            <person name="Gayathri V."/>
            <person name="Shiburaj S."/>
        </authorList>
    </citation>
    <scope>NUCLEOTIDE SEQUENCE [LARGE SCALE GENOMIC DNA]</scope>
    <source>
        <strain evidence="2 3">TBG75A20</strain>
    </source>
</reference>
<name>A0A9X7PGD7_9ACTN</name>
<feature type="chain" id="PRO_5040979645" description="ABC transporter substrate-binding protein" evidence="1">
    <location>
        <begin position="31"/>
        <end position="69"/>
    </location>
</feature>
<evidence type="ECO:0000313" key="3">
    <source>
        <dbReference type="Proteomes" id="UP000242427"/>
    </source>
</evidence>
<keyword evidence="3" id="KW-1185">Reference proteome</keyword>
<dbReference type="EMBL" id="PXWG01000057">
    <property type="protein sequence ID" value="PSJ26891.1"/>
    <property type="molecule type" value="Genomic_DNA"/>
</dbReference>
<evidence type="ECO:0000313" key="2">
    <source>
        <dbReference type="EMBL" id="PSJ26891.1"/>
    </source>
</evidence>
<dbReference type="Proteomes" id="UP000242427">
    <property type="component" value="Unassembled WGS sequence"/>
</dbReference>
<proteinExistence type="predicted"/>
<dbReference type="RefSeq" id="WP_106678454.1">
    <property type="nucleotide sequence ID" value="NZ_PXWG01000057.1"/>
</dbReference>
<evidence type="ECO:0008006" key="4">
    <source>
        <dbReference type="Google" id="ProtNLM"/>
    </source>
</evidence>
<gene>
    <name evidence="2" type="ORF">B7P34_20425</name>
</gene>
<dbReference type="OrthoDB" id="9985015at2"/>
<organism evidence="2 3">
    <name type="scientific">Streptosporangium nondiastaticum</name>
    <dbReference type="NCBI Taxonomy" id="35764"/>
    <lineage>
        <taxon>Bacteria</taxon>
        <taxon>Bacillati</taxon>
        <taxon>Actinomycetota</taxon>
        <taxon>Actinomycetes</taxon>
        <taxon>Streptosporangiales</taxon>
        <taxon>Streptosporangiaceae</taxon>
        <taxon>Streptosporangium</taxon>
    </lineage>
</organism>
<feature type="signal peptide" evidence="1">
    <location>
        <begin position="1"/>
        <end position="30"/>
    </location>
</feature>
<keyword evidence="1" id="KW-0732">Signal</keyword>
<evidence type="ECO:0000256" key="1">
    <source>
        <dbReference type="SAM" id="SignalP"/>
    </source>
</evidence>
<sequence length="69" mass="6799">MKRLRSALTTAAATVLLSVGGVVLASPAHADVDASVLGGTVTALADGVIDVGLFSGRVLSVQNPLEGIV</sequence>
<dbReference type="AlphaFoldDB" id="A0A9X7PGD7"/>
<comment type="caution">
    <text evidence="2">The sequence shown here is derived from an EMBL/GenBank/DDBJ whole genome shotgun (WGS) entry which is preliminary data.</text>
</comment>
<accession>A0A9X7PGD7</accession>